<evidence type="ECO:0000313" key="1">
    <source>
        <dbReference type="EMBL" id="CAB4311109.1"/>
    </source>
</evidence>
<evidence type="ECO:0000313" key="2">
    <source>
        <dbReference type="Proteomes" id="UP000507245"/>
    </source>
</evidence>
<sequence length="94" mass="10612">MSLGASTSPPLTERRARCIPDKDITLVFIYRKEWEGKEGSTPEWSCGNKQTEDRNWGLSHFPFTVFFASTKDGHFDDVDDGKITLQKLVSSATK</sequence>
<name>A0A6J5XBL4_PRUAR</name>
<proteinExistence type="predicted"/>
<dbReference type="EMBL" id="CAEKKB010000005">
    <property type="protein sequence ID" value="CAB4311109.1"/>
    <property type="molecule type" value="Genomic_DNA"/>
</dbReference>
<reference evidence="2" key="1">
    <citation type="journal article" date="2020" name="Genome Biol.">
        <title>Gamete binning: chromosome-level and haplotype-resolved genome assembly enabled by high-throughput single-cell sequencing of gamete genomes.</title>
        <authorList>
            <person name="Campoy J.A."/>
            <person name="Sun H."/>
            <person name="Goel M."/>
            <person name="Jiao W.-B."/>
            <person name="Folz-Donahue K."/>
            <person name="Wang N."/>
            <person name="Rubio M."/>
            <person name="Liu C."/>
            <person name="Kukat C."/>
            <person name="Ruiz D."/>
            <person name="Huettel B."/>
            <person name="Schneeberger K."/>
        </authorList>
    </citation>
    <scope>NUCLEOTIDE SEQUENCE [LARGE SCALE GENOMIC DNA]</scope>
    <source>
        <strain evidence="2">cv. Rojo Pasion</strain>
    </source>
</reference>
<dbReference type="Proteomes" id="UP000507245">
    <property type="component" value="Unassembled WGS sequence"/>
</dbReference>
<dbReference type="AlphaFoldDB" id="A0A6J5XBL4"/>
<gene>
    <name evidence="1" type="ORF">ORAREDHAP_LOCUS33185</name>
</gene>
<protein>
    <submittedName>
        <fullName evidence="1">Uncharacterized protein</fullName>
    </submittedName>
</protein>
<organism evidence="1 2">
    <name type="scientific">Prunus armeniaca</name>
    <name type="common">Apricot</name>
    <name type="synonym">Armeniaca vulgaris</name>
    <dbReference type="NCBI Taxonomy" id="36596"/>
    <lineage>
        <taxon>Eukaryota</taxon>
        <taxon>Viridiplantae</taxon>
        <taxon>Streptophyta</taxon>
        <taxon>Embryophyta</taxon>
        <taxon>Tracheophyta</taxon>
        <taxon>Spermatophyta</taxon>
        <taxon>Magnoliopsida</taxon>
        <taxon>eudicotyledons</taxon>
        <taxon>Gunneridae</taxon>
        <taxon>Pentapetalae</taxon>
        <taxon>rosids</taxon>
        <taxon>fabids</taxon>
        <taxon>Rosales</taxon>
        <taxon>Rosaceae</taxon>
        <taxon>Amygdaloideae</taxon>
        <taxon>Amygdaleae</taxon>
        <taxon>Prunus</taxon>
    </lineage>
</organism>
<accession>A0A6J5XBL4</accession>
<keyword evidence="2" id="KW-1185">Reference proteome</keyword>